<dbReference type="EMBL" id="LQQA01000012">
    <property type="protein sequence ID" value="ORX16021.1"/>
    <property type="molecule type" value="Genomic_DNA"/>
</dbReference>
<gene>
    <name evidence="1" type="ORF">AWC31_00970</name>
</gene>
<dbReference type="OrthoDB" id="3788709at2"/>
<name>A0A1X2FC38_9MYCO</name>
<proteinExistence type="predicted"/>
<protein>
    <submittedName>
        <fullName evidence="1">Uncharacterized protein</fullName>
    </submittedName>
</protein>
<sequence length="167" mass="18257">MTLTVEIAESFLREQNHSTARELGIDERNSRQYLDDDTLDELADELVSTFADEAPGSNLFDLPRTAHISVANLGRLIAGLAEAIQFYGTFRQIDDADRRARIHEIAQLLSLVGLIQSDHTVGPVAAPPAMLARIARTLTTVADLTDNDDLAAALRRDAMRARSGSKS</sequence>
<dbReference type="Proteomes" id="UP000193964">
    <property type="component" value="Unassembled WGS sequence"/>
</dbReference>
<organism evidence="1 2">
    <name type="scientific">Mycolicibacterium wolinskyi</name>
    <dbReference type="NCBI Taxonomy" id="59750"/>
    <lineage>
        <taxon>Bacteria</taxon>
        <taxon>Bacillati</taxon>
        <taxon>Actinomycetota</taxon>
        <taxon>Actinomycetes</taxon>
        <taxon>Mycobacteriales</taxon>
        <taxon>Mycobacteriaceae</taxon>
        <taxon>Mycolicibacterium</taxon>
    </lineage>
</organism>
<accession>A0A1X2FC38</accession>
<dbReference type="AlphaFoldDB" id="A0A1X2FC38"/>
<evidence type="ECO:0000313" key="1">
    <source>
        <dbReference type="EMBL" id="ORX16021.1"/>
    </source>
</evidence>
<reference evidence="1 2" key="1">
    <citation type="submission" date="2016-01" db="EMBL/GenBank/DDBJ databases">
        <title>The new phylogeny of the genus Mycobacterium.</title>
        <authorList>
            <person name="Tarcisio F."/>
            <person name="Conor M."/>
            <person name="Antonella G."/>
            <person name="Elisabetta G."/>
            <person name="Giulia F.S."/>
            <person name="Sara T."/>
            <person name="Anna F."/>
            <person name="Clotilde B."/>
            <person name="Roberto B."/>
            <person name="Veronica D.S."/>
            <person name="Fabio R."/>
            <person name="Monica P."/>
            <person name="Olivier J."/>
            <person name="Enrico T."/>
            <person name="Nicola S."/>
        </authorList>
    </citation>
    <scope>NUCLEOTIDE SEQUENCE [LARGE SCALE GENOMIC DNA]</scope>
    <source>
        <strain evidence="1 2">ATCC 700010</strain>
    </source>
</reference>
<evidence type="ECO:0000313" key="2">
    <source>
        <dbReference type="Proteomes" id="UP000193964"/>
    </source>
</evidence>
<comment type="caution">
    <text evidence="1">The sequence shown here is derived from an EMBL/GenBank/DDBJ whole genome shotgun (WGS) entry which is preliminary data.</text>
</comment>